<feature type="compositionally biased region" description="Polar residues" evidence="1">
    <location>
        <begin position="274"/>
        <end position="284"/>
    </location>
</feature>
<dbReference type="OrthoDB" id="3644827at2759"/>
<feature type="compositionally biased region" description="Polar residues" evidence="1">
    <location>
        <begin position="313"/>
        <end position="329"/>
    </location>
</feature>
<dbReference type="AlphaFoldDB" id="A0A6A6FU30"/>
<feature type="compositionally biased region" description="Basic and acidic residues" evidence="1">
    <location>
        <begin position="264"/>
        <end position="273"/>
    </location>
</feature>
<feature type="region of interest" description="Disordered" evidence="1">
    <location>
        <begin position="22"/>
        <end position="88"/>
    </location>
</feature>
<accession>A0A6A6FU30</accession>
<dbReference type="EMBL" id="ML992663">
    <property type="protein sequence ID" value="KAF2216996.1"/>
    <property type="molecule type" value="Genomic_DNA"/>
</dbReference>
<feature type="region of interest" description="Disordered" evidence="1">
    <location>
        <begin position="264"/>
        <end position="330"/>
    </location>
</feature>
<organism evidence="2 3">
    <name type="scientific">Cercospora zeae-maydis SCOH1-5</name>
    <dbReference type="NCBI Taxonomy" id="717836"/>
    <lineage>
        <taxon>Eukaryota</taxon>
        <taxon>Fungi</taxon>
        <taxon>Dikarya</taxon>
        <taxon>Ascomycota</taxon>
        <taxon>Pezizomycotina</taxon>
        <taxon>Dothideomycetes</taxon>
        <taxon>Dothideomycetidae</taxon>
        <taxon>Mycosphaerellales</taxon>
        <taxon>Mycosphaerellaceae</taxon>
        <taxon>Cercospora</taxon>
    </lineage>
</organism>
<proteinExistence type="predicted"/>
<sequence length="564" mass="63733">MAPISEDSGLLLAATRVNNSSSCFQTRREDTTASKRLQHRSPRLCSSSLSSVPEHSRLPPLRLQGAGARRSRHSRKLSTLEPSSTKDMRRYQQNDFRGELLHAGNNSTSRPGPLNSLRSGLFNQAQESSTQAARIDSFIEPLTPFRDSLLNVNASTQSHAYTPSLSYMPGPNPSLNIYQSPSTYDGIHDDRKHPFRSPASFGPYEGMPIEFGDRSTLPSYHETMVPQYQYQNQLQDRYARELEAEDWNSPAYPQQRPYLDDRVTSSLHTRDASSHSWYAQTSSDAPFRQPDADEDEDTDCRIIRQRKVIKPRSQMTPSATESVSPSPRTKNGHGLYYNNFIEAEAAAFNRARSLLHHDDWTEVKAHPAKHIQKLLSAFKGDYAKQPEHFALPKASDKSRWIAYQEGHVEKMSKYDDATLEAASWVLLKHLIEAHELGMKALRYHKVENNIKCSEHVDLVASATRKYAVIRYDVVRLQRLDELVCCTTSAVSRKIANFRGNWNKTERENENKQNAEAHGIKYVPVLGDKKKRPLASAFSDGVEAPVVTKKGKSKKKVGPKEGQIE</sequence>
<feature type="compositionally biased region" description="Low complexity" evidence="1">
    <location>
        <begin position="43"/>
        <end position="53"/>
    </location>
</feature>
<protein>
    <submittedName>
        <fullName evidence="2">Uncharacterized protein</fullName>
    </submittedName>
</protein>
<evidence type="ECO:0000256" key="1">
    <source>
        <dbReference type="SAM" id="MobiDB-lite"/>
    </source>
</evidence>
<reference evidence="2" key="1">
    <citation type="journal article" date="2020" name="Stud. Mycol.">
        <title>101 Dothideomycetes genomes: a test case for predicting lifestyles and emergence of pathogens.</title>
        <authorList>
            <person name="Haridas S."/>
            <person name="Albert R."/>
            <person name="Binder M."/>
            <person name="Bloem J."/>
            <person name="Labutti K."/>
            <person name="Salamov A."/>
            <person name="Andreopoulos B."/>
            <person name="Baker S."/>
            <person name="Barry K."/>
            <person name="Bills G."/>
            <person name="Bluhm B."/>
            <person name="Cannon C."/>
            <person name="Castanera R."/>
            <person name="Culley D."/>
            <person name="Daum C."/>
            <person name="Ezra D."/>
            <person name="Gonzalez J."/>
            <person name="Henrissat B."/>
            <person name="Kuo A."/>
            <person name="Liang C."/>
            <person name="Lipzen A."/>
            <person name="Lutzoni F."/>
            <person name="Magnuson J."/>
            <person name="Mondo S."/>
            <person name="Nolan M."/>
            <person name="Ohm R."/>
            <person name="Pangilinan J."/>
            <person name="Park H.-J."/>
            <person name="Ramirez L."/>
            <person name="Alfaro M."/>
            <person name="Sun H."/>
            <person name="Tritt A."/>
            <person name="Yoshinaga Y."/>
            <person name="Zwiers L.-H."/>
            <person name="Turgeon B."/>
            <person name="Goodwin S."/>
            <person name="Spatafora J."/>
            <person name="Crous P."/>
            <person name="Grigoriev I."/>
        </authorList>
    </citation>
    <scope>NUCLEOTIDE SEQUENCE</scope>
    <source>
        <strain evidence="2">SCOH1-5</strain>
    </source>
</reference>
<evidence type="ECO:0000313" key="2">
    <source>
        <dbReference type="EMBL" id="KAF2216996.1"/>
    </source>
</evidence>
<gene>
    <name evidence="2" type="ORF">CERZMDRAFT_93058</name>
</gene>
<name>A0A6A6FU30_9PEZI</name>
<dbReference type="Proteomes" id="UP000799539">
    <property type="component" value="Unassembled WGS sequence"/>
</dbReference>
<keyword evidence="3" id="KW-1185">Reference proteome</keyword>
<evidence type="ECO:0000313" key="3">
    <source>
        <dbReference type="Proteomes" id="UP000799539"/>
    </source>
</evidence>